<protein>
    <submittedName>
        <fullName evidence="2">Uncharacterized protein</fullName>
    </submittedName>
</protein>
<keyword evidence="3" id="KW-1185">Reference proteome</keyword>
<name>A0A250XQZ1_9CHLO</name>
<evidence type="ECO:0000313" key="2">
    <source>
        <dbReference type="EMBL" id="GAX85220.1"/>
    </source>
</evidence>
<evidence type="ECO:0000313" key="3">
    <source>
        <dbReference type="Proteomes" id="UP000232323"/>
    </source>
</evidence>
<organism evidence="2 3">
    <name type="scientific">Chlamydomonas eustigma</name>
    <dbReference type="NCBI Taxonomy" id="1157962"/>
    <lineage>
        <taxon>Eukaryota</taxon>
        <taxon>Viridiplantae</taxon>
        <taxon>Chlorophyta</taxon>
        <taxon>core chlorophytes</taxon>
        <taxon>Chlorophyceae</taxon>
        <taxon>CS clade</taxon>
        <taxon>Chlamydomonadales</taxon>
        <taxon>Chlamydomonadaceae</taxon>
        <taxon>Chlamydomonas</taxon>
    </lineage>
</organism>
<accession>A0A250XQZ1</accession>
<proteinExistence type="predicted"/>
<gene>
    <name evidence="2" type="ORF">CEUSTIGMA_g12640.t1</name>
</gene>
<dbReference type="InterPro" id="IPR009836">
    <property type="entry name" value="GRDP-like"/>
</dbReference>
<sequence>MDLPSAMGRQASFLHSLLRPCYLERPFLGAAVDRYLRFLQLHKEHPGLTLVPMMDIDLMWHTHMGVATSYHSDCQALFGRILSQNDDLPPSDLEEGFATTKMLYEQRFPDAGVYNPPPTQLISPNVRHPLESYLGTALLQLYQHPKRRTPVMLLAQEAVAAFSAKFANIGKAALHPTTKDETADDMILPESKTHQKQDGRDEDSSGAGASKPQPAGEVKLHVRPASADSSFQQDSKHQKILTARISVADDPYQPPSPKLTLPTSALTALKRVAGGALAATDVGAMPIIKNKLTPGSLSEQGSKQPAALAKISQQHEIGAKPDVRSGGHAVYLAYKMASEAETVRRYRRGLYEDIPLIGCCFGDTVDKSMPLSQKEHTLVINNLYQSTLERFPMFLGLPLSMDDNYWREGFQIRPRPAFCGVTAALGHNRLRRYPPKSVPLSLNASSI</sequence>
<feature type="compositionally biased region" description="Basic and acidic residues" evidence="1">
    <location>
        <begin position="191"/>
        <end position="203"/>
    </location>
</feature>
<comment type="caution">
    <text evidence="2">The sequence shown here is derived from an EMBL/GenBank/DDBJ whole genome shotgun (WGS) entry which is preliminary data.</text>
</comment>
<reference evidence="2 3" key="1">
    <citation type="submission" date="2017-08" db="EMBL/GenBank/DDBJ databases">
        <title>Acidophilic green algal genome provides insights into adaptation to an acidic environment.</title>
        <authorList>
            <person name="Hirooka S."/>
            <person name="Hirose Y."/>
            <person name="Kanesaki Y."/>
            <person name="Higuchi S."/>
            <person name="Fujiwara T."/>
            <person name="Onuma R."/>
            <person name="Era A."/>
            <person name="Ohbayashi R."/>
            <person name="Uzuka A."/>
            <person name="Nozaki H."/>
            <person name="Yoshikawa H."/>
            <person name="Miyagishima S.Y."/>
        </authorList>
    </citation>
    <scope>NUCLEOTIDE SEQUENCE [LARGE SCALE GENOMIC DNA]</scope>
    <source>
        <strain evidence="2 3">NIES-2499</strain>
    </source>
</reference>
<dbReference type="STRING" id="1157962.A0A250XQZ1"/>
<dbReference type="Pfam" id="PF07173">
    <property type="entry name" value="GRDP-like"/>
    <property type="match status" value="1"/>
</dbReference>
<dbReference type="PANTHER" id="PTHR34365">
    <property type="entry name" value="ENOLASE (DUF1399)"/>
    <property type="match status" value="1"/>
</dbReference>
<feature type="region of interest" description="Disordered" evidence="1">
    <location>
        <begin position="177"/>
        <end position="217"/>
    </location>
</feature>
<evidence type="ECO:0000256" key="1">
    <source>
        <dbReference type="SAM" id="MobiDB-lite"/>
    </source>
</evidence>
<dbReference type="EMBL" id="BEGY01000156">
    <property type="protein sequence ID" value="GAX85220.1"/>
    <property type="molecule type" value="Genomic_DNA"/>
</dbReference>
<dbReference type="Proteomes" id="UP000232323">
    <property type="component" value="Unassembled WGS sequence"/>
</dbReference>
<dbReference type="OrthoDB" id="2684236at2759"/>
<dbReference type="PANTHER" id="PTHR34365:SF7">
    <property type="entry name" value="GLYCINE-RICH DOMAIN-CONTAINING PROTEIN 1"/>
    <property type="match status" value="1"/>
</dbReference>
<dbReference type="AlphaFoldDB" id="A0A250XQZ1"/>